<evidence type="ECO:0000313" key="2">
    <source>
        <dbReference type="Proteomes" id="UP000198211"/>
    </source>
</evidence>
<dbReference type="AlphaFoldDB" id="A0A225V6D0"/>
<reference evidence="2" key="1">
    <citation type="submission" date="2017-03" db="EMBL/GenBank/DDBJ databases">
        <title>Phytopthora megakarya and P. palmivora, two closely related causual agents of cacao black pod achieved similar genome size and gene model numbers by different mechanisms.</title>
        <authorList>
            <person name="Ali S."/>
            <person name="Shao J."/>
            <person name="Larry D.J."/>
            <person name="Kronmiller B."/>
            <person name="Shen D."/>
            <person name="Strem M.D."/>
            <person name="Melnick R.L."/>
            <person name="Guiltinan M.J."/>
            <person name="Tyler B.M."/>
            <person name="Meinhardt L.W."/>
            <person name="Bailey B.A."/>
        </authorList>
    </citation>
    <scope>NUCLEOTIDE SEQUENCE [LARGE SCALE GENOMIC DNA]</scope>
    <source>
        <strain evidence="2">zdho120</strain>
    </source>
</reference>
<accession>A0A225V6D0</accession>
<proteinExistence type="predicted"/>
<comment type="caution">
    <text evidence="1">The sequence shown here is derived from an EMBL/GenBank/DDBJ whole genome shotgun (WGS) entry which is preliminary data.</text>
</comment>
<dbReference type="EMBL" id="NBNE01007557">
    <property type="protein sequence ID" value="OWZ00509.1"/>
    <property type="molecule type" value="Genomic_DNA"/>
</dbReference>
<sequence>MAQNTNNMTPTVEAVRRMESHEIVKYLGIPFGHQVTKEQMLATLTTRFYRGFVVWDRTKTLAGWPNSNSLYVMALYASSYDTDITH</sequence>
<gene>
    <name evidence="1" type="ORF">PHMEG_00028282</name>
</gene>
<keyword evidence="2" id="KW-1185">Reference proteome</keyword>
<protein>
    <submittedName>
        <fullName evidence="1">Uncharacterized protein</fullName>
    </submittedName>
</protein>
<evidence type="ECO:0000313" key="1">
    <source>
        <dbReference type="EMBL" id="OWZ00509.1"/>
    </source>
</evidence>
<name>A0A225V6D0_9STRA</name>
<dbReference type="Proteomes" id="UP000198211">
    <property type="component" value="Unassembled WGS sequence"/>
</dbReference>
<organism evidence="1 2">
    <name type="scientific">Phytophthora megakarya</name>
    <dbReference type="NCBI Taxonomy" id="4795"/>
    <lineage>
        <taxon>Eukaryota</taxon>
        <taxon>Sar</taxon>
        <taxon>Stramenopiles</taxon>
        <taxon>Oomycota</taxon>
        <taxon>Peronosporomycetes</taxon>
        <taxon>Peronosporales</taxon>
        <taxon>Peronosporaceae</taxon>
        <taxon>Phytophthora</taxon>
    </lineage>
</organism>